<evidence type="ECO:0000313" key="2">
    <source>
        <dbReference type="EMBL" id="KAF0674435.1"/>
    </source>
</evidence>
<dbReference type="InterPro" id="IPR001584">
    <property type="entry name" value="Integrase_cat-core"/>
</dbReference>
<dbReference type="Proteomes" id="UP000698242">
    <property type="component" value="Unassembled WGS sequence"/>
</dbReference>
<reference evidence="2" key="1">
    <citation type="submission" date="2013-03" db="EMBL/GenBank/DDBJ databases">
        <title>Genome Sequence of the Profundibacterium mesophilum strain KAUST100406-0324T from Red Sea, a novel genus in the family Rhodobacteraceae.</title>
        <authorList>
            <person name="Essack M."/>
            <person name="Alam I."/>
            <person name="Lafi F."/>
            <person name="Alawi W."/>
            <person name="Kamanu F."/>
            <person name="Al-Suwailem A."/>
            <person name="Lee O.O."/>
            <person name="Xu Y."/>
            <person name="Bajic V."/>
            <person name="Qian P.-Y."/>
            <person name="Archer J."/>
        </authorList>
    </citation>
    <scope>NUCLEOTIDE SEQUENCE</scope>
    <source>
        <strain evidence="2">KAUST100406-0324</strain>
    </source>
</reference>
<dbReference type="Pfam" id="PF22483">
    <property type="entry name" value="Mu-transpos_C_2"/>
    <property type="match status" value="1"/>
</dbReference>
<protein>
    <submittedName>
        <fullName evidence="2">IS21 family transposase</fullName>
    </submittedName>
</protein>
<evidence type="ECO:0000259" key="1">
    <source>
        <dbReference type="PROSITE" id="PS50994"/>
    </source>
</evidence>
<organism evidence="2 3">
    <name type="scientific">Profundibacterium mesophilum KAUST100406-0324</name>
    <dbReference type="NCBI Taxonomy" id="1037889"/>
    <lineage>
        <taxon>Bacteria</taxon>
        <taxon>Pseudomonadati</taxon>
        <taxon>Pseudomonadota</taxon>
        <taxon>Alphaproteobacteria</taxon>
        <taxon>Rhodobacterales</taxon>
        <taxon>Roseobacteraceae</taxon>
        <taxon>Profundibacterium</taxon>
    </lineage>
</organism>
<sequence length="474" mass="54290">MEVYLAVRRAHFDEGRSKRSIARDFGLARGTVDKMCAYSSPPGYRRSQKVRRPKLEAFTDTIDQWLLEDQNRPKKQRHTAKRIFERLREEEGFTGGYTTVKDYVRGHRQKAREMFIPLAHPPGHGQADFGEAVVILGGVEQKIHFFAFDLPYSDACYVRAYHAATTEAWMDGHVHAFEFFGRVPLSVVYDNDSCLVAKIESGGRRRRTQMFTEMLSHYLFDDRYGRPGKGNDKGNVEGLVGWSRRNLMVPLPEFPDLDSFNDWLEEQCLARQSAVLHGHRETIGERLKRVSSQSLVRYKSNDYSVPSTYGLREVTIRAFVNVVEIGCGGGVIARHARCYEREQMIFDPVHYFALLETKPGALDQAAPLVDWEMPDELQTLRRLMEARHARQGRREFIQVLRLLESFDLPTLCAAVRVALQKRAIAFDAIKHLVLCQVERRPARLDLSLYPYLPRTAVQTTKAASYMALLSEGTA</sequence>
<evidence type="ECO:0000313" key="3">
    <source>
        <dbReference type="Proteomes" id="UP000698242"/>
    </source>
</evidence>
<dbReference type="InterPro" id="IPR054353">
    <property type="entry name" value="IstA-like_C"/>
</dbReference>
<keyword evidence="3" id="KW-1185">Reference proteome</keyword>
<comment type="caution">
    <text evidence="2">The sequence shown here is derived from an EMBL/GenBank/DDBJ whole genome shotgun (WGS) entry which is preliminary data.</text>
</comment>
<dbReference type="PANTHER" id="PTHR35004">
    <property type="entry name" value="TRANSPOSASE RV3428C-RELATED"/>
    <property type="match status" value="1"/>
</dbReference>
<dbReference type="PROSITE" id="PS50994">
    <property type="entry name" value="INTEGRASE"/>
    <property type="match status" value="1"/>
</dbReference>
<dbReference type="PANTHER" id="PTHR35004:SF7">
    <property type="entry name" value="INTEGRASE PROTEIN"/>
    <property type="match status" value="1"/>
</dbReference>
<dbReference type="SUPFAM" id="SSF46689">
    <property type="entry name" value="Homeodomain-like"/>
    <property type="match status" value="1"/>
</dbReference>
<dbReference type="InterPro" id="IPR009057">
    <property type="entry name" value="Homeodomain-like_sf"/>
</dbReference>
<proteinExistence type="predicted"/>
<gene>
    <name evidence="2" type="primary">istA</name>
    <name evidence="2" type="ORF">PMES_03262</name>
</gene>
<feature type="domain" description="Integrase catalytic" evidence="1">
    <location>
        <begin position="118"/>
        <end position="294"/>
    </location>
</feature>
<dbReference type="GO" id="GO:0015074">
    <property type="term" value="P:DNA integration"/>
    <property type="evidence" value="ECO:0007669"/>
    <property type="project" value="InterPro"/>
</dbReference>
<dbReference type="EMBL" id="APKE01000054">
    <property type="protein sequence ID" value="KAF0674435.1"/>
    <property type="molecule type" value="Genomic_DNA"/>
</dbReference>
<accession>A0A921NPA6</accession>
<dbReference type="NCBIfam" id="NF033546">
    <property type="entry name" value="transpos_IS21"/>
    <property type="match status" value="1"/>
</dbReference>
<name>A0A921NPA6_9RHOB</name>
<dbReference type="AlphaFoldDB" id="A0A921NPA6"/>